<dbReference type="RefSeq" id="XP_009049950.1">
    <property type="nucleotide sequence ID" value="XM_009051702.1"/>
</dbReference>
<feature type="domain" description="Peptidase M13 C-terminal" evidence="7">
    <location>
        <begin position="542"/>
        <end position="750"/>
    </location>
</feature>
<gene>
    <name evidence="9" type="ORF">LOTGIDRAFT_158548</name>
</gene>
<dbReference type="InterPro" id="IPR024079">
    <property type="entry name" value="MetalloPept_cat_dom_sf"/>
</dbReference>
<dbReference type="Gene3D" id="3.40.390.10">
    <property type="entry name" value="Collagenase (Catalytic Domain)"/>
    <property type="match status" value="1"/>
</dbReference>
<dbReference type="InterPro" id="IPR008753">
    <property type="entry name" value="Peptidase_M13_N"/>
</dbReference>
<dbReference type="HOGENOM" id="CLU_006187_8_0_1"/>
<dbReference type="GeneID" id="20237792"/>
<dbReference type="CTD" id="20237792"/>
<keyword evidence="10" id="KW-1185">Reference proteome</keyword>
<feature type="domain" description="Peptidase M13 N-terminal" evidence="8">
    <location>
        <begin position="76"/>
        <end position="465"/>
    </location>
</feature>
<evidence type="ECO:0000256" key="3">
    <source>
        <dbReference type="ARBA" id="ARBA00022723"/>
    </source>
</evidence>
<dbReference type="CDD" id="cd08662">
    <property type="entry name" value="M13"/>
    <property type="match status" value="1"/>
</dbReference>
<dbReference type="Pfam" id="PF05649">
    <property type="entry name" value="Peptidase_M13_N"/>
    <property type="match status" value="1"/>
</dbReference>
<organism evidence="9 10">
    <name type="scientific">Lottia gigantea</name>
    <name type="common">Giant owl limpet</name>
    <dbReference type="NCBI Taxonomy" id="225164"/>
    <lineage>
        <taxon>Eukaryota</taxon>
        <taxon>Metazoa</taxon>
        <taxon>Spiralia</taxon>
        <taxon>Lophotrochozoa</taxon>
        <taxon>Mollusca</taxon>
        <taxon>Gastropoda</taxon>
        <taxon>Patellogastropoda</taxon>
        <taxon>Lottioidea</taxon>
        <taxon>Lottiidae</taxon>
        <taxon>Lottia</taxon>
    </lineage>
</organism>
<dbReference type="InterPro" id="IPR018497">
    <property type="entry name" value="Peptidase_M13_C"/>
</dbReference>
<evidence type="ECO:0000313" key="9">
    <source>
        <dbReference type="EMBL" id="ESO99463.1"/>
    </source>
</evidence>
<name>V4A6D2_LOTGI</name>
<keyword evidence="6" id="KW-0482">Metalloprotease</keyword>
<dbReference type="SUPFAM" id="SSF55486">
    <property type="entry name" value="Metalloproteases ('zincins'), catalytic domain"/>
    <property type="match status" value="1"/>
</dbReference>
<dbReference type="InterPro" id="IPR042089">
    <property type="entry name" value="Peptidase_M13_dom_2"/>
</dbReference>
<evidence type="ECO:0000259" key="7">
    <source>
        <dbReference type="Pfam" id="PF01431"/>
    </source>
</evidence>
<evidence type="ECO:0000259" key="8">
    <source>
        <dbReference type="Pfam" id="PF05649"/>
    </source>
</evidence>
<dbReference type="AlphaFoldDB" id="V4A6D2"/>
<dbReference type="Gene3D" id="1.10.1380.10">
    <property type="entry name" value="Neutral endopeptidase , domain2"/>
    <property type="match status" value="1"/>
</dbReference>
<evidence type="ECO:0000313" key="10">
    <source>
        <dbReference type="Proteomes" id="UP000030746"/>
    </source>
</evidence>
<evidence type="ECO:0008006" key="11">
    <source>
        <dbReference type="Google" id="ProtNLM"/>
    </source>
</evidence>
<evidence type="ECO:0000256" key="5">
    <source>
        <dbReference type="ARBA" id="ARBA00022833"/>
    </source>
</evidence>
<dbReference type="Pfam" id="PF01431">
    <property type="entry name" value="Peptidase_M13"/>
    <property type="match status" value="1"/>
</dbReference>
<dbReference type="GO" id="GO:0016485">
    <property type="term" value="P:protein processing"/>
    <property type="evidence" value="ECO:0007669"/>
    <property type="project" value="TreeGrafter"/>
</dbReference>
<dbReference type="InterPro" id="IPR000718">
    <property type="entry name" value="Peptidase_M13"/>
</dbReference>
<dbReference type="OMA" id="GKHRWTA"/>
<dbReference type="GO" id="GO:0005886">
    <property type="term" value="C:plasma membrane"/>
    <property type="evidence" value="ECO:0007669"/>
    <property type="project" value="TreeGrafter"/>
</dbReference>
<accession>V4A6D2</accession>
<dbReference type="OrthoDB" id="6475849at2759"/>
<comment type="cofactor">
    <cofactor evidence="1">
        <name>Zn(2+)</name>
        <dbReference type="ChEBI" id="CHEBI:29105"/>
    </cofactor>
</comment>
<keyword evidence="5" id="KW-0862">Zinc</keyword>
<dbReference type="PANTHER" id="PTHR11733:SF133">
    <property type="entry name" value="PHOSPHATE-REGULATING NEUTRAL ENDOPEPTIDASE PHEX"/>
    <property type="match status" value="1"/>
</dbReference>
<dbReference type="GO" id="GO:0046872">
    <property type="term" value="F:metal ion binding"/>
    <property type="evidence" value="ECO:0007669"/>
    <property type="project" value="UniProtKB-KW"/>
</dbReference>
<evidence type="ECO:0000256" key="6">
    <source>
        <dbReference type="ARBA" id="ARBA00023049"/>
    </source>
</evidence>
<dbReference type="PRINTS" id="PR00786">
    <property type="entry name" value="NEPRILYSIN"/>
</dbReference>
<evidence type="ECO:0000256" key="1">
    <source>
        <dbReference type="ARBA" id="ARBA00001947"/>
    </source>
</evidence>
<proteinExistence type="predicted"/>
<dbReference type="GO" id="GO:0004222">
    <property type="term" value="F:metalloendopeptidase activity"/>
    <property type="evidence" value="ECO:0007669"/>
    <property type="project" value="InterPro"/>
</dbReference>
<keyword evidence="3" id="KW-0479">Metal-binding</keyword>
<dbReference type="EMBL" id="KB201037">
    <property type="protein sequence ID" value="ESO99463.1"/>
    <property type="molecule type" value="Genomic_DNA"/>
</dbReference>
<sequence>MMSINVKDDSADSRLTYNMLQSKSQETKIHTNGKQIYNTTSQTIETEDGEAEICLTPTCVKAAARLMNAMDDSVDPCENFFDYACGNWNKVNVIPDDSALYNTFGKLRNDLQVMVKDLLNNPVNDKDSAAMRKAKYLYVSCINETLIDERGLTPIMNLLEELGSWPAVVGDDWNEEQFDLLDLIVKLRLYNNKILIEQWVSADDKNSEVNIIQLDQPDLGMPSRDYYLKGRHHNTVLEYENFAREVAELFGANKSIAERDIALMIDLETEIANLTIPPDQRRDNEKLYNRMTVKELSEKIPGFDWLRYLRMIFSNVNITVNETEELVVYAPDYLENMVKLINRTDKRILANYLFWRIMMNRVTNLPDKFRDIRKKYHKTIFGSEVERSRWRDCVDYVIDNVGNAVGRLFVEKHFDENAKSIALEMIHNIRESFYQLLDEADWMDKKTQIVAKEKAESIDEKIGYPEYILNNTALDEEYAGVSYALLILSYAKTESPFKVEFYPDKYFENVMANIRSIAIGNLKQLRDKVDRSKWSTTPVVVNAFYSSAKNQIMFPAGILQPPFYNKDYPKSLNYGGIGMVIGHEITHGFDDRGRQFDKDGNLIQWWDDEVIEAFKNQAQCIVEQYGNYTVPDISLQVNGVQTQGENIADNGGLKEAYMAYQKMVEENEIEKRVHLPGIEHLNNFQLFFLNFAQVWCGTMRPEASFNRIRTGVHSPGRFRVVGTLQNMAEFSEAFNCSKSSYMNPEKKCRVW</sequence>
<dbReference type="PANTHER" id="PTHR11733">
    <property type="entry name" value="ZINC METALLOPROTEASE FAMILY M13 NEPRILYSIN-RELATED"/>
    <property type="match status" value="1"/>
</dbReference>
<keyword evidence="2" id="KW-0645">Protease</keyword>
<dbReference type="Proteomes" id="UP000030746">
    <property type="component" value="Unassembled WGS sequence"/>
</dbReference>
<reference evidence="9 10" key="1">
    <citation type="journal article" date="2013" name="Nature">
        <title>Insights into bilaterian evolution from three spiralian genomes.</title>
        <authorList>
            <person name="Simakov O."/>
            <person name="Marletaz F."/>
            <person name="Cho S.J."/>
            <person name="Edsinger-Gonzales E."/>
            <person name="Havlak P."/>
            <person name="Hellsten U."/>
            <person name="Kuo D.H."/>
            <person name="Larsson T."/>
            <person name="Lv J."/>
            <person name="Arendt D."/>
            <person name="Savage R."/>
            <person name="Osoegawa K."/>
            <person name="de Jong P."/>
            <person name="Grimwood J."/>
            <person name="Chapman J.A."/>
            <person name="Shapiro H."/>
            <person name="Aerts A."/>
            <person name="Otillar R.P."/>
            <person name="Terry A.Y."/>
            <person name="Boore J.L."/>
            <person name="Grigoriev I.V."/>
            <person name="Lindberg D.R."/>
            <person name="Seaver E.C."/>
            <person name="Weisblat D.A."/>
            <person name="Putnam N.H."/>
            <person name="Rokhsar D.S."/>
        </authorList>
    </citation>
    <scope>NUCLEOTIDE SEQUENCE [LARGE SCALE GENOMIC DNA]</scope>
</reference>
<dbReference type="KEGG" id="lgi:LOTGIDRAFT_158548"/>
<evidence type="ECO:0000256" key="2">
    <source>
        <dbReference type="ARBA" id="ARBA00022670"/>
    </source>
</evidence>
<dbReference type="PROSITE" id="PS51885">
    <property type="entry name" value="NEPRILYSIN"/>
    <property type="match status" value="1"/>
</dbReference>
<protein>
    <recommendedName>
        <fullName evidence="11">Neprilysin</fullName>
    </recommendedName>
</protein>
<evidence type="ECO:0000256" key="4">
    <source>
        <dbReference type="ARBA" id="ARBA00022801"/>
    </source>
</evidence>
<keyword evidence="4" id="KW-0378">Hydrolase</keyword>